<feature type="domain" description="Lcl C-terminal" evidence="2">
    <location>
        <begin position="31"/>
        <end position="158"/>
    </location>
</feature>
<feature type="signal peptide" evidence="1">
    <location>
        <begin position="1"/>
        <end position="18"/>
    </location>
</feature>
<sequence length="160" mass="17566">MKSVFYLFISIFFLVKPAAGYSGPFQDNGNNTISDTRSGLIWQKCIAGLTAADCSGGAALSMNWTNALNYCNALMLNGVAGWRLPSIKELLSTVNYNSTDYTLPNAYFPSPGNPIIQFMWSSTGSAANTSRNNAYALRYNGEFSLRTKSTAFHIRCVRNE</sequence>
<dbReference type="Pfam" id="PF07603">
    <property type="entry name" value="Lcl_C"/>
    <property type="match status" value="1"/>
</dbReference>
<proteinExistence type="predicted"/>
<feature type="chain" id="PRO_5043206896" evidence="1">
    <location>
        <begin position="19"/>
        <end position="160"/>
    </location>
</feature>
<dbReference type="InterPro" id="IPR011460">
    <property type="entry name" value="Lcl_C"/>
</dbReference>
<dbReference type="Proteomes" id="UP000298277">
    <property type="component" value="Unassembled WGS sequence"/>
</dbReference>
<gene>
    <name evidence="3" type="ORF">EHQ17_12895</name>
</gene>
<reference evidence="3" key="1">
    <citation type="journal article" date="2019" name="PLoS Negl. Trop. Dis.">
        <title>Revisiting the worldwide diversity of Leptospira species in the environment.</title>
        <authorList>
            <person name="Vincent A.T."/>
            <person name="Schiettekatte O."/>
            <person name="Bourhy P."/>
            <person name="Veyrier F.J."/>
            <person name="Picardeau M."/>
        </authorList>
    </citation>
    <scope>NUCLEOTIDE SEQUENCE [LARGE SCALE GENOMIC DNA]</scope>
    <source>
        <strain evidence="3">201800299</strain>
    </source>
</reference>
<evidence type="ECO:0000259" key="2">
    <source>
        <dbReference type="Pfam" id="PF07603"/>
    </source>
</evidence>
<keyword evidence="1" id="KW-0732">Signal</keyword>
<dbReference type="EMBL" id="RQFA01000061">
    <property type="protein sequence ID" value="TGK31678.1"/>
    <property type="molecule type" value="Genomic_DNA"/>
</dbReference>
<dbReference type="AlphaFoldDB" id="A0A5F1YTX0"/>
<protein>
    <submittedName>
        <fullName evidence="3">DUF1566 domain-containing protein</fullName>
    </submittedName>
</protein>
<comment type="caution">
    <text evidence="3">The sequence shown here is derived from an EMBL/GenBank/DDBJ whole genome shotgun (WGS) entry which is preliminary data.</text>
</comment>
<dbReference type="OrthoDB" id="9813883at2"/>
<accession>A0A5F1YTX0</accession>
<evidence type="ECO:0000256" key="1">
    <source>
        <dbReference type="SAM" id="SignalP"/>
    </source>
</evidence>
<organism evidence="3 4">
    <name type="scientific">Leptospira gomenensis</name>
    <dbReference type="NCBI Taxonomy" id="2484974"/>
    <lineage>
        <taxon>Bacteria</taxon>
        <taxon>Pseudomonadati</taxon>
        <taxon>Spirochaetota</taxon>
        <taxon>Spirochaetia</taxon>
        <taxon>Leptospirales</taxon>
        <taxon>Leptospiraceae</taxon>
        <taxon>Leptospira</taxon>
    </lineage>
</organism>
<keyword evidence="4" id="KW-1185">Reference proteome</keyword>
<dbReference type="RefSeq" id="WP_135591984.1">
    <property type="nucleotide sequence ID" value="NZ_RQEZ01000104.1"/>
</dbReference>
<evidence type="ECO:0000313" key="4">
    <source>
        <dbReference type="Proteomes" id="UP000298277"/>
    </source>
</evidence>
<dbReference type="PANTHER" id="PTHR35812">
    <property type="entry name" value="LIPOPROTEIN"/>
    <property type="match status" value="1"/>
</dbReference>
<dbReference type="PANTHER" id="PTHR35812:SF1">
    <property type="entry name" value="LIPOPROTEIN"/>
    <property type="match status" value="1"/>
</dbReference>
<name>A0A5F1YTX0_9LEPT</name>
<evidence type="ECO:0000313" key="3">
    <source>
        <dbReference type="EMBL" id="TGK31678.1"/>
    </source>
</evidence>